<dbReference type="Gene3D" id="1.10.340.70">
    <property type="match status" value="1"/>
</dbReference>
<accession>A0A371F2F3</accession>
<protein>
    <submittedName>
        <fullName evidence="2">Mitochondrial protein</fullName>
    </submittedName>
</protein>
<evidence type="ECO:0000313" key="3">
    <source>
        <dbReference type="Proteomes" id="UP000257109"/>
    </source>
</evidence>
<evidence type="ECO:0000313" key="2">
    <source>
        <dbReference type="EMBL" id="RDX72477.1"/>
    </source>
</evidence>
<dbReference type="InterPro" id="IPR012337">
    <property type="entry name" value="RNaseH-like_sf"/>
</dbReference>
<dbReference type="PANTHER" id="PTHR47266">
    <property type="entry name" value="ENDONUCLEASE-RELATED"/>
    <property type="match status" value="1"/>
</dbReference>
<dbReference type="OrthoDB" id="1739170at2759"/>
<keyword evidence="3" id="KW-1185">Reference proteome</keyword>
<name>A0A371F2F3_MUCPR</name>
<dbReference type="EMBL" id="QJKJ01010891">
    <property type="protein sequence ID" value="RDX72477.1"/>
    <property type="molecule type" value="Genomic_DNA"/>
</dbReference>
<dbReference type="GO" id="GO:0003676">
    <property type="term" value="F:nucleic acid binding"/>
    <property type="evidence" value="ECO:0007669"/>
    <property type="project" value="InterPro"/>
</dbReference>
<feature type="non-terminal residue" evidence="2">
    <location>
        <position position="1"/>
    </location>
</feature>
<dbReference type="Gene3D" id="3.30.420.10">
    <property type="entry name" value="Ribonuclease H-like superfamily/Ribonuclease H"/>
    <property type="match status" value="1"/>
</dbReference>
<proteinExistence type="predicted"/>
<dbReference type="Pfam" id="PF17921">
    <property type="entry name" value="Integrase_H2C2"/>
    <property type="match status" value="1"/>
</dbReference>
<dbReference type="Proteomes" id="UP000257109">
    <property type="component" value="Unassembled WGS sequence"/>
</dbReference>
<dbReference type="InterPro" id="IPR052160">
    <property type="entry name" value="Gypsy_RT_Integrase-like"/>
</dbReference>
<gene>
    <name evidence="2" type="ORF">CR513_48040</name>
</gene>
<evidence type="ECO:0000259" key="1">
    <source>
        <dbReference type="Pfam" id="PF17921"/>
    </source>
</evidence>
<dbReference type="InterPro" id="IPR041588">
    <property type="entry name" value="Integrase_H2C2"/>
</dbReference>
<reference evidence="2" key="1">
    <citation type="submission" date="2018-05" db="EMBL/GenBank/DDBJ databases">
        <title>Draft genome of Mucuna pruriens seed.</title>
        <authorList>
            <person name="Nnadi N.E."/>
            <person name="Vos R."/>
            <person name="Hasami M.H."/>
            <person name="Devisetty U.K."/>
            <person name="Aguiy J.C."/>
        </authorList>
    </citation>
    <scope>NUCLEOTIDE SEQUENCE [LARGE SCALE GENOMIC DNA]</scope>
    <source>
        <strain evidence="2">JCA_2017</strain>
    </source>
</reference>
<comment type="caution">
    <text evidence="2">The sequence shown here is derived from an EMBL/GenBank/DDBJ whole genome shotgun (WGS) entry which is preliminary data.</text>
</comment>
<sequence>MRPSMTSVFYPSPPQHHSLQTQSTTSLAWVFPPNFTPYEKKLNLDVKHYLWDDPYLFKVCGDNMVRRCVPIEEAHSILTHCHSMEARGHFGPTRTAYKVLQSGFYWPTIFKYANHFVRSCDNCQRSGNISKCQEMPQNNLLMCELFDVWGINFLGLFLKSFVNEYIDYISKWVEAISLTTNDAQSVVKFLKKNIFTRFVISDGGTHFCNRKLKKLYHPQTNRQVEISNRKLKMILEKTMNA</sequence>
<organism evidence="2 3">
    <name type="scientific">Mucuna pruriens</name>
    <name type="common">Velvet bean</name>
    <name type="synonym">Dolichos pruriens</name>
    <dbReference type="NCBI Taxonomy" id="157652"/>
    <lineage>
        <taxon>Eukaryota</taxon>
        <taxon>Viridiplantae</taxon>
        <taxon>Streptophyta</taxon>
        <taxon>Embryophyta</taxon>
        <taxon>Tracheophyta</taxon>
        <taxon>Spermatophyta</taxon>
        <taxon>Magnoliopsida</taxon>
        <taxon>eudicotyledons</taxon>
        <taxon>Gunneridae</taxon>
        <taxon>Pentapetalae</taxon>
        <taxon>rosids</taxon>
        <taxon>fabids</taxon>
        <taxon>Fabales</taxon>
        <taxon>Fabaceae</taxon>
        <taxon>Papilionoideae</taxon>
        <taxon>50 kb inversion clade</taxon>
        <taxon>NPAAA clade</taxon>
        <taxon>indigoferoid/millettioid clade</taxon>
        <taxon>Phaseoleae</taxon>
        <taxon>Mucuna</taxon>
    </lineage>
</organism>
<feature type="domain" description="Integrase zinc-binding" evidence="1">
    <location>
        <begin position="69"/>
        <end position="126"/>
    </location>
</feature>
<dbReference type="SUPFAM" id="SSF53098">
    <property type="entry name" value="Ribonuclease H-like"/>
    <property type="match status" value="1"/>
</dbReference>
<dbReference type="AlphaFoldDB" id="A0A371F2F3"/>
<dbReference type="InterPro" id="IPR036397">
    <property type="entry name" value="RNaseH_sf"/>
</dbReference>